<sequence length="137" mass="14657">MKKLGIFYLCAVVLFASACSVFPSKNTDAGLPSVTTTAVNVTISYAEDNSSTVPVIVDKGASAFDALQKLTTDNSMPLDFNQSDFGVMINGINGVMSDNVEGKYWLWYVNGSMGSTACDQYVVEEGDAIEFEYGAGF</sequence>
<accession>A0A1J5IIE9</accession>
<feature type="chain" id="PRO_5012159191" description="Transcobalamin-like C-terminal domain-containing protein" evidence="1">
    <location>
        <begin position="19"/>
        <end position="137"/>
    </location>
</feature>
<evidence type="ECO:0000313" key="3">
    <source>
        <dbReference type="EMBL" id="OIP96877.1"/>
    </source>
</evidence>
<evidence type="ECO:0000313" key="4">
    <source>
        <dbReference type="Proteomes" id="UP000183245"/>
    </source>
</evidence>
<feature type="domain" description="Transcobalamin-like C-terminal" evidence="2">
    <location>
        <begin position="60"/>
        <end position="134"/>
    </location>
</feature>
<dbReference type="Pfam" id="PF14478">
    <property type="entry name" value="DUF4430"/>
    <property type="match status" value="1"/>
</dbReference>
<proteinExistence type="predicted"/>
<dbReference type="PROSITE" id="PS51257">
    <property type="entry name" value="PROKAR_LIPOPROTEIN"/>
    <property type="match status" value="1"/>
</dbReference>
<dbReference type="Proteomes" id="UP000183245">
    <property type="component" value="Unassembled WGS sequence"/>
</dbReference>
<dbReference type="AlphaFoldDB" id="A0A1J5IIE9"/>
<gene>
    <name evidence="3" type="ORF">AUK40_04430</name>
</gene>
<organism evidence="3 4">
    <name type="scientific">Candidatus Wirthbacteria bacterium CG2_30_54_11</name>
    <dbReference type="NCBI Taxonomy" id="1817892"/>
    <lineage>
        <taxon>Bacteria</taxon>
        <taxon>Candidatus Wirthbacteria</taxon>
    </lineage>
</organism>
<name>A0A1J5IIE9_9BACT</name>
<reference evidence="3 4" key="1">
    <citation type="journal article" date="2016" name="Environ. Microbiol.">
        <title>Genomic resolution of a cold subsurface aquifer community provides metabolic insights for novel microbes adapted to high CO concentrations.</title>
        <authorList>
            <person name="Probst A.J."/>
            <person name="Castelle C.J."/>
            <person name="Singh A."/>
            <person name="Brown C.T."/>
            <person name="Anantharaman K."/>
            <person name="Sharon I."/>
            <person name="Hug L.A."/>
            <person name="Burstein D."/>
            <person name="Emerson J.B."/>
            <person name="Thomas B.C."/>
            <person name="Banfield J.F."/>
        </authorList>
    </citation>
    <scope>NUCLEOTIDE SEQUENCE [LARGE SCALE GENOMIC DNA]</scope>
    <source>
        <strain evidence="3">CG2_30_54_11</strain>
    </source>
</reference>
<keyword evidence="1" id="KW-0732">Signal</keyword>
<dbReference type="EMBL" id="MNZT01000077">
    <property type="protein sequence ID" value="OIP96877.1"/>
    <property type="molecule type" value="Genomic_DNA"/>
</dbReference>
<dbReference type="Gene3D" id="2.170.130.30">
    <property type="match status" value="1"/>
</dbReference>
<protein>
    <recommendedName>
        <fullName evidence="2">Transcobalamin-like C-terminal domain-containing protein</fullName>
    </recommendedName>
</protein>
<dbReference type="InterPro" id="IPR027954">
    <property type="entry name" value="Transcobalamin-like_C"/>
</dbReference>
<evidence type="ECO:0000256" key="1">
    <source>
        <dbReference type="SAM" id="SignalP"/>
    </source>
</evidence>
<evidence type="ECO:0000259" key="2">
    <source>
        <dbReference type="Pfam" id="PF14478"/>
    </source>
</evidence>
<feature type="signal peptide" evidence="1">
    <location>
        <begin position="1"/>
        <end position="18"/>
    </location>
</feature>
<comment type="caution">
    <text evidence="3">The sequence shown here is derived from an EMBL/GenBank/DDBJ whole genome shotgun (WGS) entry which is preliminary data.</text>
</comment>